<keyword evidence="1" id="KW-0472">Membrane</keyword>
<gene>
    <name evidence="2" type="ORF">J2851_006818</name>
</gene>
<accession>A0ABS4SWR2</accession>
<keyword evidence="1" id="KW-1133">Transmembrane helix</keyword>
<proteinExistence type="predicted"/>
<dbReference type="RefSeq" id="WP_209773055.1">
    <property type="nucleotide sequence ID" value="NZ_JAGINP010000038.1"/>
</dbReference>
<evidence type="ECO:0000313" key="3">
    <source>
        <dbReference type="Proteomes" id="UP000781958"/>
    </source>
</evidence>
<name>A0ABS4SWR2_9PROT</name>
<dbReference type="EMBL" id="JAGINP010000038">
    <property type="protein sequence ID" value="MBP2296999.1"/>
    <property type="molecule type" value="Genomic_DNA"/>
</dbReference>
<comment type="caution">
    <text evidence="2">The sequence shown here is derived from an EMBL/GenBank/DDBJ whole genome shotgun (WGS) entry which is preliminary data.</text>
</comment>
<dbReference type="Proteomes" id="UP000781958">
    <property type="component" value="Unassembled WGS sequence"/>
</dbReference>
<evidence type="ECO:0000313" key="2">
    <source>
        <dbReference type="EMBL" id="MBP2296999.1"/>
    </source>
</evidence>
<evidence type="ECO:0000256" key="1">
    <source>
        <dbReference type="SAM" id="Phobius"/>
    </source>
</evidence>
<protein>
    <submittedName>
        <fullName evidence="2">Uncharacterized protein</fullName>
    </submittedName>
</protein>
<feature type="transmembrane region" description="Helical" evidence="1">
    <location>
        <begin position="15"/>
        <end position="37"/>
    </location>
</feature>
<keyword evidence="3" id="KW-1185">Reference proteome</keyword>
<sequence>MQDGSNRWDDAGQDLNFLTATAAAGVVVSGLVMAGWWSLAAASPVAATDVVDQGVHNLDPAECRSTLATVLSEFRSDPRVLWVWAEESAPARIGYPITTVDTAATREAPRPYAFRPDVAAVPAGACGFARNSLHALSLGGVAGPLMEPAPEPWQVGVGP</sequence>
<keyword evidence="1" id="KW-0812">Transmembrane</keyword>
<reference evidence="2 3" key="1">
    <citation type="submission" date="2021-03" db="EMBL/GenBank/DDBJ databases">
        <title>Genomic Encyclopedia of Type Strains, Phase III (KMG-III): the genomes of soil and plant-associated and newly described type strains.</title>
        <authorList>
            <person name="Whitman W."/>
        </authorList>
    </citation>
    <scope>NUCLEOTIDE SEQUENCE [LARGE SCALE GENOMIC DNA]</scope>
    <source>
        <strain evidence="2 3">IMMIB AFH-6</strain>
    </source>
</reference>
<organism evidence="2 3">
    <name type="scientific">Azospirillum rugosum</name>
    <dbReference type="NCBI Taxonomy" id="416170"/>
    <lineage>
        <taxon>Bacteria</taxon>
        <taxon>Pseudomonadati</taxon>
        <taxon>Pseudomonadota</taxon>
        <taxon>Alphaproteobacteria</taxon>
        <taxon>Rhodospirillales</taxon>
        <taxon>Azospirillaceae</taxon>
        <taxon>Azospirillum</taxon>
    </lineage>
</organism>